<dbReference type="GO" id="GO:0016020">
    <property type="term" value="C:membrane"/>
    <property type="evidence" value="ECO:0007669"/>
    <property type="project" value="TreeGrafter"/>
</dbReference>
<sequence length="277" mass="30981">MEELPFLGLSMQKKVVIITGASSGIGKALAEKYAAEGWNLVLAARREERLQEIKTKLQNTEILTVKTDVTSEEDCKNLVNEAIKRFGKIDVLINNAGISMRAIFEQLELDVVRRVMDVNFWGTVYCTKYALPWLLKTKGSVAGIISIGGYIGLPGRTGYSASKFAVRGFLETLRVENLKTGLHVLIAAPGFTSSEIRKSALNSTGNQQGETPRDEDKMMSAEECASHIYTAIRKRKRNLVLTFVEGKLTVFLSKFLPRFVEKMSYKWFAKEPDSPFK</sequence>
<evidence type="ECO:0000256" key="2">
    <source>
        <dbReference type="ARBA" id="ARBA00023002"/>
    </source>
</evidence>
<dbReference type="PROSITE" id="PS00061">
    <property type="entry name" value="ADH_SHORT"/>
    <property type="match status" value="1"/>
</dbReference>
<dbReference type="EMBL" id="FQUM01000011">
    <property type="protein sequence ID" value="SHF87820.1"/>
    <property type="molecule type" value="Genomic_DNA"/>
</dbReference>
<dbReference type="SMART" id="SM00822">
    <property type="entry name" value="PKS_KR"/>
    <property type="match status" value="1"/>
</dbReference>
<dbReference type="Gene3D" id="3.40.50.720">
    <property type="entry name" value="NAD(P)-binding Rossmann-like Domain"/>
    <property type="match status" value="1"/>
</dbReference>
<dbReference type="PANTHER" id="PTHR44196:SF1">
    <property type="entry name" value="DEHYDROGENASE_REDUCTASE SDR FAMILY MEMBER 7B"/>
    <property type="match status" value="1"/>
</dbReference>
<dbReference type="PRINTS" id="PR00081">
    <property type="entry name" value="GDHRDH"/>
</dbReference>
<evidence type="ECO:0000313" key="6">
    <source>
        <dbReference type="Proteomes" id="UP000184164"/>
    </source>
</evidence>
<dbReference type="Proteomes" id="UP000184164">
    <property type="component" value="Unassembled WGS sequence"/>
</dbReference>
<protein>
    <submittedName>
        <fullName evidence="5">Short-chain dehydrogenase</fullName>
    </submittedName>
</protein>
<dbReference type="InterPro" id="IPR036291">
    <property type="entry name" value="NAD(P)-bd_dom_sf"/>
</dbReference>
<dbReference type="STRING" id="1484053.SAMN05444274_11163"/>
<proteinExistence type="inferred from homology"/>
<dbReference type="PANTHER" id="PTHR44196">
    <property type="entry name" value="DEHYDROGENASE/REDUCTASE SDR FAMILY MEMBER 7B"/>
    <property type="match status" value="1"/>
</dbReference>
<organism evidence="5 6">
    <name type="scientific">Mariniphaga anaerophila</name>
    <dbReference type="NCBI Taxonomy" id="1484053"/>
    <lineage>
        <taxon>Bacteria</taxon>
        <taxon>Pseudomonadati</taxon>
        <taxon>Bacteroidota</taxon>
        <taxon>Bacteroidia</taxon>
        <taxon>Marinilabiliales</taxon>
        <taxon>Prolixibacteraceae</taxon>
        <taxon>Mariniphaga</taxon>
    </lineage>
</organism>
<feature type="domain" description="Ketoreductase" evidence="4">
    <location>
        <begin position="14"/>
        <end position="194"/>
    </location>
</feature>
<dbReference type="NCBIfam" id="NF004825">
    <property type="entry name" value="PRK06181.1"/>
    <property type="match status" value="1"/>
</dbReference>
<dbReference type="InterPro" id="IPR002347">
    <property type="entry name" value="SDR_fam"/>
</dbReference>
<evidence type="ECO:0000259" key="4">
    <source>
        <dbReference type="SMART" id="SM00822"/>
    </source>
</evidence>
<dbReference type="SUPFAM" id="SSF51735">
    <property type="entry name" value="NAD(P)-binding Rossmann-fold domains"/>
    <property type="match status" value="1"/>
</dbReference>
<dbReference type="PRINTS" id="PR00080">
    <property type="entry name" value="SDRFAMILY"/>
</dbReference>
<name>A0A1M5F876_9BACT</name>
<evidence type="ECO:0000256" key="3">
    <source>
        <dbReference type="RuleBase" id="RU000363"/>
    </source>
</evidence>
<dbReference type="InterPro" id="IPR020904">
    <property type="entry name" value="Sc_DH/Rdtase_CS"/>
</dbReference>
<dbReference type="Pfam" id="PF00106">
    <property type="entry name" value="adh_short"/>
    <property type="match status" value="1"/>
</dbReference>
<dbReference type="GO" id="GO:0016491">
    <property type="term" value="F:oxidoreductase activity"/>
    <property type="evidence" value="ECO:0007669"/>
    <property type="project" value="UniProtKB-KW"/>
</dbReference>
<reference evidence="5 6" key="1">
    <citation type="submission" date="2016-11" db="EMBL/GenBank/DDBJ databases">
        <authorList>
            <person name="Jaros S."/>
            <person name="Januszkiewicz K."/>
            <person name="Wedrychowicz H."/>
        </authorList>
    </citation>
    <scope>NUCLEOTIDE SEQUENCE [LARGE SCALE GENOMIC DNA]</scope>
    <source>
        <strain evidence="5 6">DSM 26910</strain>
    </source>
</reference>
<keyword evidence="6" id="KW-1185">Reference proteome</keyword>
<evidence type="ECO:0000256" key="1">
    <source>
        <dbReference type="ARBA" id="ARBA00006484"/>
    </source>
</evidence>
<dbReference type="InterPro" id="IPR057326">
    <property type="entry name" value="KR_dom"/>
</dbReference>
<evidence type="ECO:0000313" key="5">
    <source>
        <dbReference type="EMBL" id="SHF87820.1"/>
    </source>
</evidence>
<comment type="similarity">
    <text evidence="1 3">Belongs to the short-chain dehydrogenases/reductases (SDR) family.</text>
</comment>
<dbReference type="AlphaFoldDB" id="A0A1M5F876"/>
<keyword evidence="2" id="KW-0560">Oxidoreductase</keyword>
<accession>A0A1M5F876</accession>
<gene>
    <name evidence="5" type="ORF">SAMN05444274_11163</name>
</gene>